<dbReference type="SUPFAM" id="SSF53187">
    <property type="entry name" value="Zn-dependent exopeptidases"/>
    <property type="match status" value="1"/>
</dbReference>
<dbReference type="GO" id="GO:0008745">
    <property type="term" value="F:N-acetylmuramoyl-L-alanine amidase activity"/>
    <property type="evidence" value="ECO:0007669"/>
    <property type="project" value="UniProtKB-EC"/>
</dbReference>
<dbReference type="PANTHER" id="PTHR30404">
    <property type="entry name" value="N-ACETYLMURAMOYL-L-ALANINE AMIDASE"/>
    <property type="match status" value="1"/>
</dbReference>
<dbReference type="AlphaFoldDB" id="A0A0W8FZ71"/>
<feature type="domain" description="MurNAc-LAA" evidence="2">
    <location>
        <begin position="340"/>
        <end position="496"/>
    </location>
</feature>
<protein>
    <submittedName>
        <fullName evidence="3">N-acetylmuramoyl-l-alanine amidase</fullName>
        <ecNumber evidence="3">3.5.1.28</ecNumber>
    </submittedName>
</protein>
<gene>
    <name evidence="3" type="ORF">ASZ90_003970</name>
</gene>
<dbReference type="PANTHER" id="PTHR30404:SF0">
    <property type="entry name" value="N-ACETYLMURAMOYL-L-ALANINE AMIDASE AMIC"/>
    <property type="match status" value="1"/>
</dbReference>
<dbReference type="EC" id="3.5.1.28" evidence="3"/>
<dbReference type="Pfam" id="PF01520">
    <property type="entry name" value="Amidase_3"/>
    <property type="match status" value="1"/>
</dbReference>
<comment type="caution">
    <text evidence="3">The sequence shown here is derived from an EMBL/GenBank/DDBJ whole genome shotgun (WGS) entry which is preliminary data.</text>
</comment>
<dbReference type="FunFam" id="3.40.630.40:FF:000005">
    <property type="entry name" value="N-acetylmuramoyl-L-alanine amidase (AmiA)"/>
    <property type="match status" value="1"/>
</dbReference>
<organism evidence="3">
    <name type="scientific">hydrocarbon metagenome</name>
    <dbReference type="NCBI Taxonomy" id="938273"/>
    <lineage>
        <taxon>unclassified sequences</taxon>
        <taxon>metagenomes</taxon>
        <taxon>ecological metagenomes</taxon>
    </lineage>
</organism>
<dbReference type="InterPro" id="IPR002508">
    <property type="entry name" value="MurNAc-LAA_cat"/>
</dbReference>
<dbReference type="GO" id="GO:0009253">
    <property type="term" value="P:peptidoglycan catabolic process"/>
    <property type="evidence" value="ECO:0007669"/>
    <property type="project" value="InterPro"/>
</dbReference>
<dbReference type="EMBL" id="LNQE01000514">
    <property type="protein sequence ID" value="KUG26192.1"/>
    <property type="molecule type" value="Genomic_DNA"/>
</dbReference>
<reference evidence="3" key="1">
    <citation type="journal article" date="2015" name="Proc. Natl. Acad. Sci. U.S.A.">
        <title>Networks of energetic and metabolic interactions define dynamics in microbial communities.</title>
        <authorList>
            <person name="Embree M."/>
            <person name="Liu J.K."/>
            <person name="Al-Bassam M.M."/>
            <person name="Zengler K."/>
        </authorList>
    </citation>
    <scope>NUCLEOTIDE SEQUENCE</scope>
</reference>
<dbReference type="CDD" id="cd02696">
    <property type="entry name" value="MurNAc-LAA"/>
    <property type="match status" value="1"/>
</dbReference>
<name>A0A0W8FZ71_9ZZZZ</name>
<dbReference type="Gene3D" id="3.40.630.40">
    <property type="entry name" value="Zn-dependent exopeptidases"/>
    <property type="match status" value="1"/>
</dbReference>
<evidence type="ECO:0000259" key="2">
    <source>
        <dbReference type="SMART" id="SM00646"/>
    </source>
</evidence>
<evidence type="ECO:0000256" key="1">
    <source>
        <dbReference type="ARBA" id="ARBA00022801"/>
    </source>
</evidence>
<accession>A0A0W8FZ71</accession>
<dbReference type="InterPro" id="IPR050695">
    <property type="entry name" value="N-acetylmuramoyl_amidase_3"/>
</dbReference>
<evidence type="ECO:0000313" key="3">
    <source>
        <dbReference type="EMBL" id="KUG26192.1"/>
    </source>
</evidence>
<sequence length="511" mass="57288">MSLDINGRTEHISYLTRGGISYASAKEIALALGGNYYYNDEAAKIELKFSSYNLKITARNQFFVLINKTDNSQQVFQIPISTLLAKDDVLVPMIYSTKFLSIAHGKEINYDDNKKHIRVTDKSSPVAAGLPTKEAVPAKPIPDKSKEKTPVVVDSKFDVYDMLIDEKTNGTMIRLKSQKTLKGYRSSIKNNTLFLFLTGASVDPKVVNIKPTGLVKKIIRKSVAGNIQLEFDLKDGFASHETFQDIESNDILISIQNKMFETPAVDFASKKEEWKFDVVVIDAGHGGKDPGAIGVTGVREKDVNLGIALKLGKLIEQKLSDVKVVYTRNDDTFVELYKRGKIANEAKGKLFISIHCNALKKKPSDARGFEVYLLRPGRTKEAIQIAEFENSVIHFEDNPDRYQALTDENFILVSMAHSSYMRYSEKFSDILNQTWTKHTKIPSRGIKQAGFYVLVGASMPSVLVETGFLTNREDEAYLKSSNGQQDIANAILNSIITYKDYYDKTFEETSN</sequence>
<dbReference type="GO" id="GO:0030288">
    <property type="term" value="C:outer membrane-bounded periplasmic space"/>
    <property type="evidence" value="ECO:0007669"/>
    <property type="project" value="TreeGrafter"/>
</dbReference>
<keyword evidence="1 3" id="KW-0378">Hydrolase</keyword>
<dbReference type="SMART" id="SM00646">
    <property type="entry name" value="Ami_3"/>
    <property type="match status" value="1"/>
</dbReference>
<proteinExistence type="predicted"/>